<dbReference type="PRINTS" id="PR00379">
    <property type="entry name" value="INTEIN"/>
</dbReference>
<comment type="caution">
    <text evidence="4">The sequence shown here is derived from an EMBL/GenBank/DDBJ whole genome shotgun (WGS) entry which is preliminary data.</text>
</comment>
<dbReference type="EMBL" id="PFNO01000180">
    <property type="protein sequence ID" value="PIZ47313.1"/>
    <property type="molecule type" value="Genomic_DNA"/>
</dbReference>
<dbReference type="SUPFAM" id="SSF51735">
    <property type="entry name" value="NAD(P)-binding Rossmann-fold domains"/>
    <property type="match status" value="1"/>
</dbReference>
<dbReference type="InterPro" id="IPR004042">
    <property type="entry name" value="Intein_endonuc_central"/>
</dbReference>
<gene>
    <name evidence="4" type="ORF">COY29_05335</name>
</gene>
<name>A0A2M7TKH5_9BACT</name>
<feature type="non-terminal residue" evidence="4">
    <location>
        <position position="498"/>
    </location>
</feature>
<accession>A0A2M7TKH5</accession>
<evidence type="ECO:0000256" key="2">
    <source>
        <dbReference type="ARBA" id="ARBA00023000"/>
    </source>
</evidence>
<dbReference type="PROSITE" id="PS50817">
    <property type="entry name" value="INTEIN_N_TER"/>
    <property type="match status" value="1"/>
</dbReference>
<organism evidence="4 5">
    <name type="scientific">Candidatus Woesebacteria bacterium CG_4_10_14_0_2_um_filter_39_14</name>
    <dbReference type="NCBI Taxonomy" id="1975054"/>
    <lineage>
        <taxon>Bacteria</taxon>
        <taxon>Candidatus Woeseibacteriota</taxon>
    </lineage>
</organism>
<dbReference type="PROSITE" id="PS50819">
    <property type="entry name" value="INTEIN_ENDONUCLEASE"/>
    <property type="match status" value="1"/>
</dbReference>
<dbReference type="GO" id="GO:0016539">
    <property type="term" value="P:intein-mediated protein splicing"/>
    <property type="evidence" value="ECO:0007669"/>
    <property type="project" value="InterPro"/>
</dbReference>
<dbReference type="SUPFAM" id="SSF55608">
    <property type="entry name" value="Homing endonucleases"/>
    <property type="match status" value="1"/>
</dbReference>
<dbReference type="AlphaFoldDB" id="A0A2M7TKH5"/>
<evidence type="ECO:0000313" key="4">
    <source>
        <dbReference type="EMBL" id="PIZ47313.1"/>
    </source>
</evidence>
<dbReference type="InterPro" id="IPR006142">
    <property type="entry name" value="INTEIN"/>
</dbReference>
<evidence type="ECO:0000313" key="5">
    <source>
        <dbReference type="Proteomes" id="UP000229753"/>
    </source>
</evidence>
<dbReference type="InterPro" id="IPR016040">
    <property type="entry name" value="NAD(P)-bd_dom"/>
</dbReference>
<dbReference type="GO" id="GO:0004519">
    <property type="term" value="F:endonuclease activity"/>
    <property type="evidence" value="ECO:0007669"/>
    <property type="project" value="InterPro"/>
</dbReference>
<sequence length="498" mass="56917">MKLLVTGGAGFIGSNFIRYWLNKYPQDEIVNLDKLTYAGHLFSTRDFAKNPNYKFIKGDICDVEAVEKAMSGVEVVVGFAAESHVDRSIIGPKAFLQTNIIGTQVLLDAAVKHKIKRFHHISCYDRLTRAYTKRGLKYYWELRDNDEVLSLNMETKQIEWKKIKKIIVQDYEGGVINLNTDKLNFKVTPNHRMLLQTPKAKKLIFKEASRLGSVNIFPRGSWRSNTKIDKNLMYLLGVFIGDGFLAYQEKYQKNKSGLSKKDYIKIARDKKNGRFISMNYVGKQKTTVMKSYRIFLDIPLKDKCRKKLERVLSELGLNWHSHSGKAGEHLYFASKKFSDMFKSCGKGALNKTIPRWALKADIESLRALFDGLIDSDGHWGACPCFCTSSARLSETFSELCVKLEFIPHVFERKKQENLYQGRLIRGGKSYLISVTRQQRTVRIGKGLNQISEGLYKGKVWCVTVPENKNLLVERNGAFIFCGNTDEVFGALSLDSKEK</sequence>
<keyword evidence="1" id="KW-0068">Autocatalytic cleavage</keyword>
<dbReference type="InterPro" id="IPR027434">
    <property type="entry name" value="Homing_endonucl"/>
</dbReference>
<dbReference type="SUPFAM" id="SSF51294">
    <property type="entry name" value="Hedgehog/intein (Hint) domain"/>
    <property type="match status" value="1"/>
</dbReference>
<dbReference type="InterPro" id="IPR036844">
    <property type="entry name" value="Hint_dom_sf"/>
</dbReference>
<dbReference type="PANTHER" id="PTHR43000">
    <property type="entry name" value="DTDP-D-GLUCOSE 4,6-DEHYDRATASE-RELATED"/>
    <property type="match status" value="1"/>
</dbReference>
<dbReference type="Proteomes" id="UP000229753">
    <property type="component" value="Unassembled WGS sequence"/>
</dbReference>
<reference evidence="5" key="1">
    <citation type="submission" date="2017-09" db="EMBL/GenBank/DDBJ databases">
        <title>Depth-based differentiation of microbial function through sediment-hosted aquifers and enrichment of novel symbionts in the deep terrestrial subsurface.</title>
        <authorList>
            <person name="Probst A.J."/>
            <person name="Ladd B."/>
            <person name="Jarett J.K."/>
            <person name="Geller-Mcgrath D.E."/>
            <person name="Sieber C.M.K."/>
            <person name="Emerson J.B."/>
            <person name="Anantharaman K."/>
            <person name="Thomas B.C."/>
            <person name="Malmstrom R."/>
            <person name="Stieglmeier M."/>
            <person name="Klingl A."/>
            <person name="Woyke T."/>
            <person name="Ryan C.M."/>
            <person name="Banfield J.F."/>
        </authorList>
    </citation>
    <scope>NUCLEOTIDE SEQUENCE [LARGE SCALE GENOMIC DNA]</scope>
</reference>
<evidence type="ECO:0000259" key="3">
    <source>
        <dbReference type="PROSITE" id="PS50819"/>
    </source>
</evidence>
<dbReference type="Gene3D" id="3.10.28.10">
    <property type="entry name" value="Homing endonucleases"/>
    <property type="match status" value="1"/>
</dbReference>
<protein>
    <recommendedName>
        <fullName evidence="3">DOD-type homing endonuclease domain-containing protein</fullName>
    </recommendedName>
</protein>
<feature type="domain" description="DOD-type homing endonuclease" evidence="3">
    <location>
        <begin position="235"/>
        <end position="405"/>
    </location>
</feature>
<dbReference type="InterPro" id="IPR006141">
    <property type="entry name" value="Intein_N"/>
</dbReference>
<keyword evidence="2" id="KW-0651">Protein splicing</keyword>
<evidence type="ECO:0000256" key="1">
    <source>
        <dbReference type="ARBA" id="ARBA00022813"/>
    </source>
</evidence>
<dbReference type="Pfam" id="PF16363">
    <property type="entry name" value="GDP_Man_Dehyd"/>
    <property type="match status" value="1"/>
</dbReference>
<proteinExistence type="predicted"/>
<dbReference type="Gene3D" id="3.40.50.720">
    <property type="entry name" value="NAD(P)-binding Rossmann-like Domain"/>
    <property type="match status" value="1"/>
</dbReference>
<dbReference type="InterPro" id="IPR036291">
    <property type="entry name" value="NAD(P)-bd_dom_sf"/>
</dbReference>